<gene>
    <name evidence="1" type="ORF">C4541_09090</name>
</gene>
<protein>
    <submittedName>
        <fullName evidence="1">Uncharacterized protein</fullName>
    </submittedName>
</protein>
<dbReference type="Proteomes" id="UP000266426">
    <property type="component" value="Unassembled WGS sequence"/>
</dbReference>
<evidence type="ECO:0000313" key="2">
    <source>
        <dbReference type="Proteomes" id="UP000266426"/>
    </source>
</evidence>
<comment type="caution">
    <text evidence="1">The sequence shown here is derived from an EMBL/GenBank/DDBJ whole genome shotgun (WGS) entry which is preliminary data.</text>
</comment>
<accession>A0A3A4QVU2</accession>
<evidence type="ECO:0000313" key="1">
    <source>
        <dbReference type="EMBL" id="RJP57884.1"/>
    </source>
</evidence>
<name>A0A3A4QVU2_9BACT</name>
<proteinExistence type="predicted"/>
<reference evidence="1 2" key="1">
    <citation type="journal article" date="2017" name="ISME J.">
        <title>Energy and carbon metabolisms in a deep terrestrial subsurface fluid microbial community.</title>
        <authorList>
            <person name="Momper L."/>
            <person name="Jungbluth S.P."/>
            <person name="Lee M.D."/>
            <person name="Amend J.P."/>
        </authorList>
    </citation>
    <scope>NUCLEOTIDE SEQUENCE [LARGE SCALE GENOMIC DNA]</scope>
    <source>
        <strain evidence="1">SURF_26</strain>
    </source>
</reference>
<dbReference type="EMBL" id="QZJZ01000073">
    <property type="protein sequence ID" value="RJP57884.1"/>
    <property type="molecule type" value="Genomic_DNA"/>
</dbReference>
<sequence>MTYSDDMIRTWEEQVDRADAVRQMAQSKGWRIMCEHSTQLYEKKILDSFRRISGETNYDAGFRILQGEYQMLNHLLRVPQEIIEIGDQAKRNLDRARNTAN</sequence>
<organism evidence="1 2">
    <name type="scientific">Candidatus Auribacter fodinae</name>
    <dbReference type="NCBI Taxonomy" id="2093366"/>
    <lineage>
        <taxon>Bacteria</taxon>
        <taxon>Pseudomonadati</taxon>
        <taxon>Candidatus Auribacterota</taxon>
        <taxon>Candidatus Auribacteria</taxon>
        <taxon>Candidatus Auribacterales</taxon>
        <taxon>Candidatus Auribacteraceae</taxon>
        <taxon>Candidatus Auribacter</taxon>
    </lineage>
</organism>
<dbReference type="AlphaFoldDB" id="A0A3A4QVU2"/>